<proteinExistence type="predicted"/>
<accession>B1P5D9</accession>
<keyword evidence="1" id="KW-0472">Membrane</keyword>
<organism evidence="2">
    <name type="scientific">Streptococcus iniae</name>
    <name type="common">Streptococcus shiloi</name>
    <dbReference type="NCBI Taxonomy" id="1346"/>
    <lineage>
        <taxon>Bacteria</taxon>
        <taxon>Bacillati</taxon>
        <taxon>Bacillota</taxon>
        <taxon>Bacilli</taxon>
        <taxon>Lactobacillales</taxon>
        <taxon>Streptococcaceae</taxon>
        <taxon>Streptococcus</taxon>
    </lineage>
</organism>
<gene>
    <name evidence="2" type="primary">sihA</name>
</gene>
<dbReference type="AlphaFoldDB" id="B1P5D9"/>
<evidence type="ECO:0000256" key="1">
    <source>
        <dbReference type="SAM" id="Phobius"/>
    </source>
</evidence>
<sequence length="294" mass="34798">MGRDWEFPLPKDCKKEITKMQKFDPIIRLIPKMPRWLWFLVYGIIIINLSQLLADGFLFFAMVGLGVTFRGVRKRQSYLQNQDMAKRIQQLKDTVHLADRQKRQLSDYILNKDTENFQLTARHLLDKLQNIKSESYQLKEHLPKEVFDRINSKADEVKVETLLQLEHLQIEQELDSGAVFEQQIDKIAPELKAFYHNVQTDHKRILKKLEEADNTEELTAIHNSSMQQFYDILTGYLQIKESPKDYYNAQERLDKALEAIKTFDLDLDENLRKLNESALKDFEVSLRMMHDPRN</sequence>
<dbReference type="EMBL" id="EU287919">
    <property type="protein sequence ID" value="ABZ81626.1"/>
    <property type="molecule type" value="Genomic_DNA"/>
</dbReference>
<name>B1P5D9_STRIN</name>
<evidence type="ECO:0000313" key="2">
    <source>
        <dbReference type="EMBL" id="ABZ81626.1"/>
    </source>
</evidence>
<protein>
    <submittedName>
        <fullName evidence="2">Uncharacterized protein sihA</fullName>
    </submittedName>
</protein>
<reference evidence="2" key="1">
    <citation type="submission" date="2007-11" db="EMBL/GenBank/DDBJ databases">
        <authorList>
            <person name="Baiano J.C.F."/>
            <person name="Tumbol R.A."/>
            <person name="Umapathy A."/>
            <person name="Barnes A.C."/>
        </authorList>
    </citation>
    <scope>NUCLEOTIDE SEQUENCE</scope>
    <source>
        <strain evidence="2">QMA0076</strain>
    </source>
</reference>
<keyword evidence="1" id="KW-0812">Transmembrane</keyword>
<feature type="transmembrane region" description="Helical" evidence="1">
    <location>
        <begin position="36"/>
        <end position="69"/>
    </location>
</feature>
<reference evidence="2" key="2">
    <citation type="journal article" date="2008" name="BMC Microbiol.">
        <title>Identification and molecular characterisation of a fibrinogen binding protein from Streptococcus iniae.</title>
        <authorList>
            <person name="Baiano J.C."/>
            <person name="Tumbol R.A."/>
            <person name="Umapathy A."/>
            <person name="Barnes A.C."/>
        </authorList>
    </citation>
    <scope>NUCLEOTIDE SEQUENCE</scope>
    <source>
        <strain evidence="2">QMA0076</strain>
    </source>
</reference>
<keyword evidence="1" id="KW-1133">Transmembrane helix</keyword>